<feature type="region of interest" description="Disordered" evidence="1">
    <location>
        <begin position="250"/>
        <end position="294"/>
    </location>
</feature>
<comment type="caution">
    <text evidence="2">The sequence shown here is derived from an EMBL/GenBank/DDBJ whole genome shotgun (WGS) entry which is preliminary data.</text>
</comment>
<feature type="compositionally biased region" description="Basic and acidic residues" evidence="1">
    <location>
        <begin position="32"/>
        <end position="48"/>
    </location>
</feature>
<protein>
    <submittedName>
        <fullName evidence="2">Uncharacterized protein</fullName>
    </submittedName>
</protein>
<feature type="compositionally biased region" description="Polar residues" evidence="1">
    <location>
        <begin position="1"/>
        <end position="10"/>
    </location>
</feature>
<feature type="compositionally biased region" description="Polar residues" evidence="1">
    <location>
        <begin position="70"/>
        <end position="79"/>
    </location>
</feature>
<sequence>MASLTQSSFFSHPWFDKPSMKRKHSSSPENSDDSRNVDLSKSPAESRAKRPKISTIERGFSSLSIDRAHQQSAPSSSNVGGFPPSIIPADDAMDIEPTPPSSIPPSMIPSSSPFLHSDPIEIPVSTSQLSLQPSSIEEPDSPPTRDLKMRGTSWYEPEPDREHPPIPNPPPLRPSLDHVQPRSNPRRPHTGIIVTDLDSSDEEDVRDPDEPPITVSPALLERLRQRELLNHHQLSVPPASMALVLYRPLSIPSSNSDEDDSSGSLNEPVPAEDLPAVQIDDVVPMDAEPMDLDV</sequence>
<feature type="compositionally biased region" description="Pro residues" evidence="1">
    <location>
        <begin position="97"/>
        <end position="107"/>
    </location>
</feature>
<evidence type="ECO:0000256" key="1">
    <source>
        <dbReference type="SAM" id="MobiDB-lite"/>
    </source>
</evidence>
<proteinExistence type="predicted"/>
<feature type="region of interest" description="Disordered" evidence="1">
    <location>
        <begin position="1"/>
        <end position="216"/>
    </location>
</feature>
<gene>
    <name evidence="2" type="ORF">VKT23_011276</name>
</gene>
<keyword evidence="3" id="KW-1185">Reference proteome</keyword>
<accession>A0ABR1J911</accession>
<dbReference type="EMBL" id="JBANRG010000024">
    <property type="protein sequence ID" value="KAK7454522.1"/>
    <property type="molecule type" value="Genomic_DNA"/>
</dbReference>
<feature type="compositionally biased region" description="Acidic residues" evidence="1">
    <location>
        <begin position="198"/>
        <end position="207"/>
    </location>
</feature>
<reference evidence="2 3" key="1">
    <citation type="submission" date="2024-01" db="EMBL/GenBank/DDBJ databases">
        <title>A draft genome for the cacao thread blight pathogen Marasmiellus scandens.</title>
        <authorList>
            <person name="Baruah I.K."/>
            <person name="Leung J."/>
            <person name="Bukari Y."/>
            <person name="Amoako-Attah I."/>
            <person name="Meinhardt L.W."/>
            <person name="Bailey B.A."/>
            <person name="Cohen S.P."/>
        </authorList>
    </citation>
    <scope>NUCLEOTIDE SEQUENCE [LARGE SCALE GENOMIC DNA]</scope>
    <source>
        <strain evidence="2 3">GH-19</strain>
    </source>
</reference>
<name>A0ABR1J911_9AGAR</name>
<feature type="compositionally biased region" description="Polar residues" evidence="1">
    <location>
        <begin position="124"/>
        <end position="135"/>
    </location>
</feature>
<organism evidence="2 3">
    <name type="scientific">Marasmiellus scandens</name>
    <dbReference type="NCBI Taxonomy" id="2682957"/>
    <lineage>
        <taxon>Eukaryota</taxon>
        <taxon>Fungi</taxon>
        <taxon>Dikarya</taxon>
        <taxon>Basidiomycota</taxon>
        <taxon>Agaricomycotina</taxon>
        <taxon>Agaricomycetes</taxon>
        <taxon>Agaricomycetidae</taxon>
        <taxon>Agaricales</taxon>
        <taxon>Marasmiineae</taxon>
        <taxon>Omphalotaceae</taxon>
        <taxon>Marasmiellus</taxon>
    </lineage>
</organism>
<evidence type="ECO:0000313" key="3">
    <source>
        <dbReference type="Proteomes" id="UP001498398"/>
    </source>
</evidence>
<dbReference type="Proteomes" id="UP001498398">
    <property type="component" value="Unassembled WGS sequence"/>
</dbReference>
<evidence type="ECO:0000313" key="2">
    <source>
        <dbReference type="EMBL" id="KAK7454522.1"/>
    </source>
</evidence>